<dbReference type="PIRSF" id="PIRSF024865">
    <property type="entry name" value="UCP024865"/>
    <property type="match status" value="1"/>
</dbReference>
<organism evidence="1 2">
    <name type="scientific">Jeotgalibacillus proteolyticus</name>
    <dbReference type="NCBI Taxonomy" id="2082395"/>
    <lineage>
        <taxon>Bacteria</taxon>
        <taxon>Bacillati</taxon>
        <taxon>Bacillota</taxon>
        <taxon>Bacilli</taxon>
        <taxon>Bacillales</taxon>
        <taxon>Caryophanaceae</taxon>
        <taxon>Jeotgalibacillus</taxon>
    </lineage>
</organism>
<comment type="caution">
    <text evidence="1">The sequence shown here is derived from an EMBL/GenBank/DDBJ whole genome shotgun (WGS) entry which is preliminary data.</text>
</comment>
<accession>A0A2S5GAT3</accession>
<dbReference type="Pfam" id="PF12363">
    <property type="entry name" value="Phage_TAC_12"/>
    <property type="match status" value="1"/>
</dbReference>
<name>A0A2S5GAT3_9BACL</name>
<evidence type="ECO:0000313" key="1">
    <source>
        <dbReference type="EMBL" id="PPA70035.1"/>
    </source>
</evidence>
<gene>
    <name evidence="1" type="ORF">C4B60_10590</name>
</gene>
<protein>
    <submittedName>
        <fullName evidence="1">Uncharacterized protein</fullName>
    </submittedName>
</protein>
<evidence type="ECO:0000313" key="2">
    <source>
        <dbReference type="Proteomes" id="UP000239047"/>
    </source>
</evidence>
<dbReference type="Proteomes" id="UP000239047">
    <property type="component" value="Unassembled WGS sequence"/>
</dbReference>
<dbReference type="InterPro" id="IPR024410">
    <property type="entry name" value="Phage_TAC_12"/>
</dbReference>
<proteinExistence type="predicted"/>
<dbReference type="OrthoDB" id="2417900at2"/>
<keyword evidence="2" id="KW-1185">Reference proteome</keyword>
<sequence length="162" mass="18883">MKTEESYMPILNVNGKDLESKVTFKFNSLAKEKYYGEDKEGNKSSGINNIYEKLLNFDHEGLIGFWDCAVNHLKERPTRGDIEDALMAVIEKDDDTEKLFKEAFETMDKSGFFKLQAKKYWKDLEKAPEFAKDDKEKTQIETYVQRMKDSRDQLLGTKKKTA</sequence>
<reference evidence="1 2" key="1">
    <citation type="submission" date="2018-02" db="EMBL/GenBank/DDBJ databases">
        <title>Jeotgalibacillus proteolyticum sp. nov. a protease producing bacterium isolated from ocean sediments of Laizhou Bay.</title>
        <authorList>
            <person name="Li Y."/>
        </authorList>
    </citation>
    <scope>NUCLEOTIDE SEQUENCE [LARGE SCALE GENOMIC DNA]</scope>
    <source>
        <strain evidence="1 2">22-7</strain>
    </source>
</reference>
<dbReference type="AlphaFoldDB" id="A0A2S5GAT3"/>
<dbReference type="EMBL" id="PREZ01000004">
    <property type="protein sequence ID" value="PPA70035.1"/>
    <property type="molecule type" value="Genomic_DNA"/>
</dbReference>